<gene>
    <name evidence="8" type="ORF">OEA41_005393</name>
</gene>
<feature type="compositionally biased region" description="Basic and acidic residues" evidence="6">
    <location>
        <begin position="38"/>
        <end position="50"/>
    </location>
</feature>
<evidence type="ECO:0000313" key="9">
    <source>
        <dbReference type="Proteomes" id="UP001276659"/>
    </source>
</evidence>
<reference evidence="8" key="1">
    <citation type="submission" date="2022-11" db="EMBL/GenBank/DDBJ databases">
        <title>Chromosomal genome sequence assembly and mating type (MAT) locus characterization of the leprose asexual lichenized fungus Lepraria neglecta (Nyl.) Erichsen.</title>
        <authorList>
            <person name="Allen J.L."/>
            <person name="Pfeffer B."/>
        </authorList>
    </citation>
    <scope>NUCLEOTIDE SEQUENCE</scope>
    <source>
        <strain evidence="8">Allen 5258</strain>
    </source>
</reference>
<evidence type="ECO:0000256" key="7">
    <source>
        <dbReference type="SAM" id="Phobius"/>
    </source>
</evidence>
<keyword evidence="5 7" id="KW-0472">Membrane</keyword>
<dbReference type="AlphaFoldDB" id="A0AAD9Z0F4"/>
<feature type="transmembrane region" description="Helical" evidence="7">
    <location>
        <begin position="94"/>
        <end position="112"/>
    </location>
</feature>
<evidence type="ECO:0000256" key="3">
    <source>
        <dbReference type="ARBA" id="ARBA00022692"/>
    </source>
</evidence>
<proteinExistence type="predicted"/>
<evidence type="ECO:0000256" key="5">
    <source>
        <dbReference type="ARBA" id="ARBA00023136"/>
    </source>
</evidence>
<dbReference type="EMBL" id="JASNWA010000010">
    <property type="protein sequence ID" value="KAK3168945.1"/>
    <property type="molecule type" value="Genomic_DNA"/>
</dbReference>
<keyword evidence="3 7" id="KW-0812">Transmembrane</keyword>
<sequence>MELSPRHSKFIEFDQVEVSSASDGEANEARNALQEQKTGTRQDVHDMSRMGKRQELRRKFHFISIVGFVMIFQSTWENILLAAQYGLTNGGTAGVIWVTVGFFVFLIVFWVTSEHAPAKEVFTQF</sequence>
<organism evidence="8 9">
    <name type="scientific">Lepraria neglecta</name>
    <dbReference type="NCBI Taxonomy" id="209136"/>
    <lineage>
        <taxon>Eukaryota</taxon>
        <taxon>Fungi</taxon>
        <taxon>Dikarya</taxon>
        <taxon>Ascomycota</taxon>
        <taxon>Pezizomycotina</taxon>
        <taxon>Lecanoromycetes</taxon>
        <taxon>OSLEUM clade</taxon>
        <taxon>Lecanoromycetidae</taxon>
        <taxon>Lecanorales</taxon>
        <taxon>Lecanorineae</taxon>
        <taxon>Stereocaulaceae</taxon>
        <taxon>Lepraria</taxon>
    </lineage>
</organism>
<evidence type="ECO:0000256" key="4">
    <source>
        <dbReference type="ARBA" id="ARBA00022989"/>
    </source>
</evidence>
<keyword evidence="9" id="KW-1185">Reference proteome</keyword>
<feature type="region of interest" description="Disordered" evidence="6">
    <location>
        <begin position="18"/>
        <end position="50"/>
    </location>
</feature>
<dbReference type="GO" id="GO:0022857">
    <property type="term" value="F:transmembrane transporter activity"/>
    <property type="evidence" value="ECO:0007669"/>
    <property type="project" value="UniProtKB-ARBA"/>
</dbReference>
<feature type="transmembrane region" description="Helical" evidence="7">
    <location>
        <begin position="60"/>
        <end position="82"/>
    </location>
</feature>
<dbReference type="Proteomes" id="UP001276659">
    <property type="component" value="Unassembled WGS sequence"/>
</dbReference>
<protein>
    <submittedName>
        <fullName evidence="8">Uncharacterized protein</fullName>
    </submittedName>
</protein>
<evidence type="ECO:0000313" key="8">
    <source>
        <dbReference type="EMBL" id="KAK3168945.1"/>
    </source>
</evidence>
<dbReference type="GO" id="GO:0016020">
    <property type="term" value="C:membrane"/>
    <property type="evidence" value="ECO:0007669"/>
    <property type="project" value="UniProtKB-SubCell"/>
</dbReference>
<name>A0AAD9Z0F4_9LECA</name>
<comment type="subcellular location">
    <subcellularLocation>
        <location evidence="1">Membrane</location>
        <topology evidence="1">Multi-pass membrane protein</topology>
    </subcellularLocation>
</comment>
<keyword evidence="2" id="KW-0813">Transport</keyword>
<evidence type="ECO:0000256" key="6">
    <source>
        <dbReference type="SAM" id="MobiDB-lite"/>
    </source>
</evidence>
<dbReference type="PANTHER" id="PTHR45649">
    <property type="entry name" value="AMINO-ACID PERMEASE BAT1"/>
    <property type="match status" value="1"/>
</dbReference>
<evidence type="ECO:0000256" key="1">
    <source>
        <dbReference type="ARBA" id="ARBA00004141"/>
    </source>
</evidence>
<comment type="caution">
    <text evidence="8">The sequence shown here is derived from an EMBL/GenBank/DDBJ whole genome shotgun (WGS) entry which is preliminary data.</text>
</comment>
<accession>A0AAD9Z0F4</accession>
<dbReference type="PANTHER" id="PTHR45649:SF2">
    <property type="entry name" value="ACID PERMEASE, PUTATIVE-RELATED"/>
    <property type="match status" value="1"/>
</dbReference>
<keyword evidence="4 7" id="KW-1133">Transmembrane helix</keyword>
<evidence type="ECO:0000256" key="2">
    <source>
        <dbReference type="ARBA" id="ARBA00022448"/>
    </source>
</evidence>